<accession>A0ABR2G4P9</accession>
<dbReference type="EMBL" id="JBBPBM010000002">
    <property type="protein sequence ID" value="KAK8595554.1"/>
    <property type="molecule type" value="Genomic_DNA"/>
</dbReference>
<feature type="region of interest" description="Disordered" evidence="1">
    <location>
        <begin position="1"/>
        <end position="70"/>
    </location>
</feature>
<evidence type="ECO:0000313" key="2">
    <source>
        <dbReference type="EMBL" id="KAK8595554.1"/>
    </source>
</evidence>
<feature type="compositionally biased region" description="Basic and acidic residues" evidence="1">
    <location>
        <begin position="1"/>
        <end position="16"/>
    </location>
</feature>
<dbReference type="Proteomes" id="UP001472677">
    <property type="component" value="Unassembled WGS sequence"/>
</dbReference>
<name>A0ABR2G4P9_9ROSI</name>
<keyword evidence="3" id="KW-1185">Reference proteome</keyword>
<evidence type="ECO:0000313" key="3">
    <source>
        <dbReference type="Proteomes" id="UP001472677"/>
    </source>
</evidence>
<comment type="caution">
    <text evidence="2">The sequence shown here is derived from an EMBL/GenBank/DDBJ whole genome shotgun (WGS) entry which is preliminary data.</text>
</comment>
<feature type="compositionally biased region" description="Basic and acidic residues" evidence="1">
    <location>
        <begin position="24"/>
        <end position="55"/>
    </location>
</feature>
<protein>
    <submittedName>
        <fullName evidence="2">Uncharacterized protein</fullName>
    </submittedName>
</protein>
<organism evidence="2 3">
    <name type="scientific">Hibiscus sabdariffa</name>
    <name type="common">roselle</name>
    <dbReference type="NCBI Taxonomy" id="183260"/>
    <lineage>
        <taxon>Eukaryota</taxon>
        <taxon>Viridiplantae</taxon>
        <taxon>Streptophyta</taxon>
        <taxon>Embryophyta</taxon>
        <taxon>Tracheophyta</taxon>
        <taxon>Spermatophyta</taxon>
        <taxon>Magnoliopsida</taxon>
        <taxon>eudicotyledons</taxon>
        <taxon>Gunneridae</taxon>
        <taxon>Pentapetalae</taxon>
        <taxon>rosids</taxon>
        <taxon>malvids</taxon>
        <taxon>Malvales</taxon>
        <taxon>Malvaceae</taxon>
        <taxon>Malvoideae</taxon>
        <taxon>Hibiscus</taxon>
    </lineage>
</organism>
<evidence type="ECO:0000256" key="1">
    <source>
        <dbReference type="SAM" id="MobiDB-lite"/>
    </source>
</evidence>
<reference evidence="2 3" key="1">
    <citation type="journal article" date="2024" name="G3 (Bethesda)">
        <title>Genome assembly of Hibiscus sabdariffa L. provides insights into metabolisms of medicinal natural products.</title>
        <authorList>
            <person name="Kim T."/>
        </authorList>
    </citation>
    <scope>NUCLEOTIDE SEQUENCE [LARGE SCALE GENOMIC DNA]</scope>
    <source>
        <strain evidence="2">TK-2024</strain>
        <tissue evidence="2">Old leaves</tissue>
    </source>
</reference>
<proteinExistence type="predicted"/>
<sequence length="70" mass="8155">MPELDGSEKRDLAFQRRRERRRGRTGEKGIHSTGHGDEFLEKKEKRRREDDHLEKPGSAPVVGLLSGFRR</sequence>
<gene>
    <name evidence="2" type="ORF">V6N12_064073</name>
</gene>